<dbReference type="Pfam" id="PF16862">
    <property type="entry name" value="Glyco_hydro_79C"/>
    <property type="match status" value="1"/>
</dbReference>
<accession>A0A0A2IHQ9</accession>
<feature type="chain" id="PRO_5009752403" evidence="1">
    <location>
        <begin position="17"/>
        <end position="536"/>
    </location>
</feature>
<dbReference type="InterPro" id="IPR052974">
    <property type="entry name" value="GH79_Enzymes"/>
</dbReference>
<dbReference type="Gene3D" id="3.20.20.80">
    <property type="entry name" value="Glycosidases"/>
    <property type="match status" value="1"/>
</dbReference>
<keyword evidence="4" id="KW-1185">Reference proteome</keyword>
<dbReference type="Proteomes" id="UP000030143">
    <property type="component" value="Unassembled WGS sequence"/>
</dbReference>
<sequence length="536" mass="58484">MFFPLLFGAGAALAAAVPTNVKQHGSPAVTVRKQVPHNAGAAILAPFVSFSIEFSSFPDFAGNKSKPNRFSNQLLDNLADLQGVKPYIRVGGTTQELALYDPDLKTQINGTVVPSITEDFPWLVSIGPSYFEAYSTWPGVKFSHDFNLGNNTTAGMDTLIATAPLACKALSHGNFAHWELGNEPDLYQLIGWRPETWTESDYVAEWLSKSQIIKRQIAKACPGMATDHAYKYIAPSFAGFTRGLDPVKTWEDGLDKNKDIGMNSMHNYMGSADTPGLTLANTLMNHTAIVNSVAPHTNLSRVLNEKGLTKDIPYILGEMNSLSHQGQPKLSNSFGAALWGVDFNLYCASQSIGRTHMHQGTNYRYASWQPVQTNKTTIGTKAPYYGNIMVAAMLRGSGDRDHHRDASVQVVNLEMPHETEAAYAAYVDGKLARVAVINMQEHNYTDTASASQRSAATYQFHLPGVSAKPLSVQRLMANGSDAITGISWDGWSYNYELKGGAPVRLHNITVGETVRVNSKGLVELELPYSSAAILNF</sequence>
<dbReference type="PANTHER" id="PTHR36183:SF2">
    <property type="entry name" value="BETA-GLUCURONIDASE C-TERMINAL DOMAIN-CONTAINING PROTEIN"/>
    <property type="match status" value="1"/>
</dbReference>
<gene>
    <name evidence="3" type="ORF">PEX2_081190</name>
</gene>
<evidence type="ECO:0000313" key="3">
    <source>
        <dbReference type="EMBL" id="KGO61265.1"/>
    </source>
</evidence>
<organism evidence="3 4">
    <name type="scientific">Penicillium expansum</name>
    <name type="common">Blue mold rot fungus</name>
    <dbReference type="NCBI Taxonomy" id="27334"/>
    <lineage>
        <taxon>Eukaryota</taxon>
        <taxon>Fungi</taxon>
        <taxon>Dikarya</taxon>
        <taxon>Ascomycota</taxon>
        <taxon>Pezizomycotina</taxon>
        <taxon>Eurotiomycetes</taxon>
        <taxon>Eurotiomycetidae</taxon>
        <taxon>Eurotiales</taxon>
        <taxon>Aspergillaceae</taxon>
        <taxon>Penicillium</taxon>
    </lineage>
</organism>
<dbReference type="PANTHER" id="PTHR36183">
    <property type="entry name" value="BETA-GLUCURONIDASE"/>
    <property type="match status" value="1"/>
</dbReference>
<proteinExistence type="predicted"/>
<dbReference type="GO" id="GO:0016787">
    <property type="term" value="F:hydrolase activity"/>
    <property type="evidence" value="ECO:0007669"/>
    <property type="project" value="UniProtKB-KW"/>
</dbReference>
<feature type="domain" description="Beta-glucuronidase C-terminal" evidence="2">
    <location>
        <begin position="422"/>
        <end position="533"/>
    </location>
</feature>
<dbReference type="InterPro" id="IPR017853">
    <property type="entry name" value="GH"/>
</dbReference>
<feature type="signal peptide" evidence="1">
    <location>
        <begin position="1"/>
        <end position="16"/>
    </location>
</feature>
<evidence type="ECO:0000259" key="2">
    <source>
        <dbReference type="Pfam" id="PF16862"/>
    </source>
</evidence>
<keyword evidence="1" id="KW-0732">Signal</keyword>
<dbReference type="PhylomeDB" id="A0A0A2IHQ9"/>
<evidence type="ECO:0000256" key="1">
    <source>
        <dbReference type="SAM" id="SignalP"/>
    </source>
</evidence>
<dbReference type="EMBL" id="JQFZ01000049">
    <property type="protein sequence ID" value="KGO61265.1"/>
    <property type="molecule type" value="Genomic_DNA"/>
</dbReference>
<reference evidence="3 4" key="1">
    <citation type="journal article" date="2015" name="Mol. Plant Microbe Interact.">
        <title>Genome, transcriptome, and functional analyses of Penicillium expansum provide new insights into secondary metabolism and pathogenicity.</title>
        <authorList>
            <person name="Ballester A.R."/>
            <person name="Marcet-Houben M."/>
            <person name="Levin E."/>
            <person name="Sela N."/>
            <person name="Selma-Lazaro C."/>
            <person name="Carmona L."/>
            <person name="Wisniewski M."/>
            <person name="Droby S."/>
            <person name="Gonzalez-Candelas L."/>
            <person name="Gabaldon T."/>
        </authorList>
    </citation>
    <scope>NUCLEOTIDE SEQUENCE [LARGE SCALE GENOMIC DNA]</scope>
    <source>
        <strain evidence="3 4">MD-8</strain>
    </source>
</reference>
<dbReference type="RefSeq" id="XP_016602148.1">
    <property type="nucleotide sequence ID" value="XM_016745389.1"/>
</dbReference>
<dbReference type="AlphaFoldDB" id="A0A0A2IHQ9"/>
<dbReference type="OrthoDB" id="2831684at2759"/>
<dbReference type="InterPro" id="IPR031728">
    <property type="entry name" value="GlcAase_C"/>
</dbReference>
<keyword evidence="3" id="KW-0378">Hydrolase</keyword>
<evidence type="ECO:0000313" key="4">
    <source>
        <dbReference type="Proteomes" id="UP000030143"/>
    </source>
</evidence>
<dbReference type="VEuPathDB" id="FungiDB:PEXP_032150"/>
<dbReference type="GeneID" id="27680809"/>
<comment type="caution">
    <text evidence="3">The sequence shown here is derived from an EMBL/GenBank/DDBJ whole genome shotgun (WGS) entry which is preliminary data.</text>
</comment>
<protein>
    <submittedName>
        <fullName evidence="3">Glycoside hydrolase, superfamily</fullName>
    </submittedName>
</protein>
<name>A0A0A2IHQ9_PENEN</name>
<dbReference type="SUPFAM" id="SSF51445">
    <property type="entry name" value="(Trans)glycosidases"/>
    <property type="match status" value="1"/>
</dbReference>
<dbReference type="HOGENOM" id="CLU_022148_0_0_1"/>